<gene>
    <name evidence="2" type="ORF">DCF15_14265</name>
</gene>
<evidence type="ECO:0000256" key="1">
    <source>
        <dbReference type="SAM" id="MobiDB-lite"/>
    </source>
</evidence>
<protein>
    <submittedName>
        <fullName evidence="2">Uncharacterized protein</fullName>
    </submittedName>
</protein>
<accession>A0A2W4X427</accession>
<proteinExistence type="predicted"/>
<evidence type="ECO:0000313" key="3">
    <source>
        <dbReference type="Proteomes" id="UP000249794"/>
    </source>
</evidence>
<feature type="compositionally biased region" description="Polar residues" evidence="1">
    <location>
        <begin position="1"/>
        <end position="12"/>
    </location>
</feature>
<name>A0A2W4X427_9CYAN</name>
<reference evidence="3" key="1">
    <citation type="submission" date="2018-04" db="EMBL/GenBank/DDBJ databases">
        <authorList>
            <person name="Cornet L."/>
        </authorList>
    </citation>
    <scope>NUCLEOTIDE SEQUENCE [LARGE SCALE GENOMIC DNA]</scope>
</reference>
<dbReference type="AlphaFoldDB" id="A0A2W4X427"/>
<dbReference type="EMBL" id="QBMP01000156">
    <property type="protein sequence ID" value="PZO52014.1"/>
    <property type="molecule type" value="Genomic_DNA"/>
</dbReference>
<feature type="region of interest" description="Disordered" evidence="1">
    <location>
        <begin position="1"/>
        <end position="20"/>
    </location>
</feature>
<organism evidence="2 3">
    <name type="scientific">Phormidesmis priestleyi</name>
    <dbReference type="NCBI Taxonomy" id="268141"/>
    <lineage>
        <taxon>Bacteria</taxon>
        <taxon>Bacillati</taxon>
        <taxon>Cyanobacteriota</taxon>
        <taxon>Cyanophyceae</taxon>
        <taxon>Leptolyngbyales</taxon>
        <taxon>Leptolyngbyaceae</taxon>
        <taxon>Phormidesmis</taxon>
    </lineage>
</organism>
<evidence type="ECO:0000313" key="2">
    <source>
        <dbReference type="EMBL" id="PZO52014.1"/>
    </source>
</evidence>
<comment type="caution">
    <text evidence="2">The sequence shown here is derived from an EMBL/GenBank/DDBJ whole genome shotgun (WGS) entry which is preliminary data.</text>
</comment>
<dbReference type="Proteomes" id="UP000249794">
    <property type="component" value="Unassembled WGS sequence"/>
</dbReference>
<reference evidence="2 3" key="2">
    <citation type="submission" date="2018-06" db="EMBL/GenBank/DDBJ databases">
        <title>Metagenomic assembly of (sub)arctic Cyanobacteria and their associated microbiome from non-axenic cultures.</title>
        <authorList>
            <person name="Baurain D."/>
        </authorList>
    </citation>
    <scope>NUCLEOTIDE SEQUENCE [LARGE SCALE GENOMIC DNA]</scope>
    <source>
        <strain evidence="2">ULC027bin1</strain>
    </source>
</reference>
<sequence>MVVSGAFQNSDPEQGDRSTPPAFYMAQQQLYDDLLEAVRKYSPVQALAEFEDTFFGYTHTADTDVSPFIGKILFADDEAEFRNTLKRACYIFVNNWDLARQGEMVHELLALFQHPSLEKPTPLPSLKRLRQWLRDFAKSSDFEELKLFAIQRVGSIQPGRWSTRYATYQLTAQYINERNSLEQREAARTLSRRLKNKFKHDLAMYTAFSQHSSRLDQKYVNPTVLGDGVLWLIKIILVRRGQYSYRNVARLFQQQTCDCFYRDYKISLIEYLCFSIGQPDFLATIENNLGPKLTQLYPQHDTKTVDPSLNLITCNRLIDYLTTADENHPSKLFLQMLSQGNPLNVVIILLKIVLISPNSQLYLEARLANLIDYYKQFMEAECRGIVQFLEICGVTFAIYSDNVEYNLVQVSPRQTGDSPLLNADEFRIFSRSLRSAQQRAKAEIEQRQSQVEP</sequence>